<feature type="transmembrane region" description="Helical" evidence="1">
    <location>
        <begin position="12"/>
        <end position="31"/>
    </location>
</feature>
<evidence type="ECO:0000313" key="3">
    <source>
        <dbReference type="Proteomes" id="UP000254821"/>
    </source>
</evidence>
<keyword evidence="1" id="KW-1133">Transmembrane helix</keyword>
<keyword evidence="1" id="KW-0812">Transmembrane</keyword>
<reference evidence="2 3" key="1">
    <citation type="submission" date="2018-06" db="EMBL/GenBank/DDBJ databases">
        <authorList>
            <consortium name="Pathogen Informatics"/>
            <person name="Doyle S."/>
        </authorList>
    </citation>
    <scope>NUCLEOTIDE SEQUENCE [LARGE SCALE GENOMIC DNA]</scope>
    <source>
        <strain evidence="2 3">NCTC8105</strain>
    </source>
</reference>
<accession>A0A377PJL1</accession>
<dbReference type="AlphaFoldDB" id="A0A377PJL1"/>
<protein>
    <submittedName>
        <fullName evidence="2">Putative inner membrane protein</fullName>
    </submittedName>
</protein>
<dbReference type="EMBL" id="UGHP01000001">
    <property type="protein sequence ID" value="STQ80312.1"/>
    <property type="molecule type" value="Genomic_DNA"/>
</dbReference>
<organism evidence="2 3">
    <name type="scientific">Hafnia alvei</name>
    <dbReference type="NCBI Taxonomy" id="569"/>
    <lineage>
        <taxon>Bacteria</taxon>
        <taxon>Pseudomonadati</taxon>
        <taxon>Pseudomonadota</taxon>
        <taxon>Gammaproteobacteria</taxon>
        <taxon>Enterobacterales</taxon>
        <taxon>Hafniaceae</taxon>
        <taxon>Hafnia</taxon>
    </lineage>
</organism>
<proteinExistence type="predicted"/>
<keyword evidence="1" id="KW-0472">Membrane</keyword>
<evidence type="ECO:0000256" key="1">
    <source>
        <dbReference type="SAM" id="Phobius"/>
    </source>
</evidence>
<gene>
    <name evidence="2" type="ORF">NCTC8105_02430</name>
</gene>
<dbReference type="PROSITE" id="PS51257">
    <property type="entry name" value="PROKAR_LIPOPROTEIN"/>
    <property type="match status" value="1"/>
</dbReference>
<name>A0A377PJL1_HAFAL</name>
<dbReference type="Proteomes" id="UP000254821">
    <property type="component" value="Unassembled WGS sequence"/>
</dbReference>
<evidence type="ECO:0000313" key="2">
    <source>
        <dbReference type="EMBL" id="STQ80312.1"/>
    </source>
</evidence>
<sequence length="53" mass="6406">MYKPQHKYDLPRIMFGVLFVSLMIVACLWVVRPFYSWIRMGQHDCYRNLACAH</sequence>